<dbReference type="Pfam" id="PF13505">
    <property type="entry name" value="OMP_b-brl"/>
    <property type="match status" value="1"/>
</dbReference>
<dbReference type="KEGG" id="lem:LEN_3188"/>
<dbReference type="GeneID" id="83065012"/>
<evidence type="ECO:0000313" key="5">
    <source>
        <dbReference type="Proteomes" id="UP000218824"/>
    </source>
</evidence>
<dbReference type="Gene3D" id="2.40.160.20">
    <property type="match status" value="1"/>
</dbReference>
<dbReference type="InterPro" id="IPR027385">
    <property type="entry name" value="Beta-barrel_OMP"/>
</dbReference>
<dbReference type="RefSeq" id="WP_074867461.1">
    <property type="nucleotide sequence ID" value="NZ_AP014940.1"/>
</dbReference>
<accession>A0AAU9AUF5</accession>
<dbReference type="AlphaFoldDB" id="A0AAU9AUF5"/>
<name>A0AAU9AUF5_LYSEN</name>
<dbReference type="SUPFAM" id="SSF56925">
    <property type="entry name" value="OMPA-like"/>
    <property type="match status" value="1"/>
</dbReference>
<evidence type="ECO:0000256" key="1">
    <source>
        <dbReference type="ARBA" id="ARBA00022729"/>
    </source>
</evidence>
<evidence type="ECO:0000256" key="2">
    <source>
        <dbReference type="SAM" id="SignalP"/>
    </source>
</evidence>
<gene>
    <name evidence="4" type="ORF">LEN_3188</name>
</gene>
<dbReference type="EMBL" id="AP014940">
    <property type="protein sequence ID" value="BAV98675.1"/>
    <property type="molecule type" value="Genomic_DNA"/>
</dbReference>
<keyword evidence="1 2" id="KW-0732">Signal</keyword>
<feature type="chain" id="PRO_5043493658" description="Outer membrane protein beta-barrel domain-containing protein" evidence="2">
    <location>
        <begin position="24"/>
        <end position="206"/>
    </location>
</feature>
<proteinExistence type="predicted"/>
<feature type="signal peptide" evidence="2">
    <location>
        <begin position="1"/>
        <end position="23"/>
    </location>
</feature>
<organism evidence="4 5">
    <name type="scientific">Lysobacter enzymogenes</name>
    <dbReference type="NCBI Taxonomy" id="69"/>
    <lineage>
        <taxon>Bacteria</taxon>
        <taxon>Pseudomonadati</taxon>
        <taxon>Pseudomonadota</taxon>
        <taxon>Gammaproteobacteria</taxon>
        <taxon>Lysobacterales</taxon>
        <taxon>Lysobacteraceae</taxon>
        <taxon>Lysobacter</taxon>
    </lineage>
</organism>
<dbReference type="Proteomes" id="UP000218824">
    <property type="component" value="Chromosome"/>
</dbReference>
<protein>
    <recommendedName>
        <fullName evidence="3">Outer membrane protein beta-barrel domain-containing protein</fullName>
    </recommendedName>
</protein>
<dbReference type="InterPro" id="IPR011250">
    <property type="entry name" value="OMP/PagP_B-barrel"/>
</dbReference>
<feature type="domain" description="Outer membrane protein beta-barrel" evidence="3">
    <location>
        <begin position="11"/>
        <end position="206"/>
    </location>
</feature>
<sequence length="206" mass="21867">MQRKLFALSAAALALSLSTAANAQGAGDREGFYVFGGVGAAMTQWDAKRSAVPAGQKRSQDKTGTSYVLGGGYRFNQYFAVEGSYHDMVSEVSRRGVGDYDTRTLQLSALGIVPIGERFEVFGKISAGRARNEFSPVRGAVGLSKASESVNIASLGIGANYHFNDQLALRLDVTGLSKADGGSFRRKAGADDIKTGEASLSVMYRF</sequence>
<evidence type="ECO:0000259" key="3">
    <source>
        <dbReference type="Pfam" id="PF13505"/>
    </source>
</evidence>
<evidence type="ECO:0000313" key="4">
    <source>
        <dbReference type="EMBL" id="BAV98675.1"/>
    </source>
</evidence>
<reference evidence="4 5" key="1">
    <citation type="journal article" date="2017" name="DNA Res.">
        <title>Complete genome sequence and expression profile of the commercial lytic enzyme producer Lysobacter enzymogenes M497-1.</title>
        <authorList>
            <person name="Takami H."/>
            <person name="Toyoda A."/>
            <person name="Uchiyama I."/>
            <person name="Itoh T."/>
            <person name="Takaki Y."/>
            <person name="Arai W."/>
            <person name="Nishi S."/>
            <person name="Kawai M."/>
            <person name="Shinya K."/>
            <person name="Ikeda H."/>
        </authorList>
    </citation>
    <scope>NUCLEOTIDE SEQUENCE [LARGE SCALE GENOMIC DNA]</scope>
    <source>
        <strain evidence="4 5">M497-1</strain>
    </source>
</reference>